<evidence type="ECO:0000313" key="6">
    <source>
        <dbReference type="Proteomes" id="UP000219612"/>
    </source>
</evidence>
<keyword evidence="2" id="KW-0238">DNA-binding</keyword>
<dbReference type="GO" id="GO:0015074">
    <property type="term" value="P:DNA integration"/>
    <property type="evidence" value="ECO:0007669"/>
    <property type="project" value="InterPro"/>
</dbReference>
<protein>
    <submittedName>
        <fullName evidence="5">Site-specific recombinase XerD</fullName>
    </submittedName>
</protein>
<dbReference type="PROSITE" id="PS51898">
    <property type="entry name" value="TYR_RECOMBINASE"/>
    <property type="match status" value="1"/>
</dbReference>
<evidence type="ECO:0000256" key="3">
    <source>
        <dbReference type="ARBA" id="ARBA00023172"/>
    </source>
</evidence>
<dbReference type="Gene3D" id="1.10.443.10">
    <property type="entry name" value="Intergrase catalytic core"/>
    <property type="match status" value="1"/>
</dbReference>
<dbReference type="CDD" id="cd00397">
    <property type="entry name" value="DNA_BRE_C"/>
    <property type="match status" value="1"/>
</dbReference>
<organism evidence="5 6">
    <name type="scientific">Paractinoplanes atraurantiacus</name>
    <dbReference type="NCBI Taxonomy" id="1036182"/>
    <lineage>
        <taxon>Bacteria</taxon>
        <taxon>Bacillati</taxon>
        <taxon>Actinomycetota</taxon>
        <taxon>Actinomycetes</taxon>
        <taxon>Micromonosporales</taxon>
        <taxon>Micromonosporaceae</taxon>
        <taxon>Paractinoplanes</taxon>
    </lineage>
</organism>
<evidence type="ECO:0000256" key="1">
    <source>
        <dbReference type="ARBA" id="ARBA00008857"/>
    </source>
</evidence>
<dbReference type="Proteomes" id="UP000219612">
    <property type="component" value="Unassembled WGS sequence"/>
</dbReference>
<gene>
    <name evidence="5" type="ORF">SAMN05421748_102403</name>
</gene>
<proteinExistence type="inferred from homology"/>
<dbReference type="PANTHER" id="PTHR30349:SF41">
    <property type="entry name" value="INTEGRASE_RECOMBINASE PROTEIN MJ0367-RELATED"/>
    <property type="match status" value="1"/>
</dbReference>
<name>A0A285GTD5_9ACTN</name>
<dbReference type="InterPro" id="IPR013762">
    <property type="entry name" value="Integrase-like_cat_sf"/>
</dbReference>
<dbReference type="OrthoDB" id="864726at2"/>
<evidence type="ECO:0000313" key="5">
    <source>
        <dbReference type="EMBL" id="SNY25756.1"/>
    </source>
</evidence>
<dbReference type="AlphaFoldDB" id="A0A285GTD5"/>
<sequence>MGEPTLDQSTVEAARMLLERMGISPSDLVAGAPVRPTAPTFADYVPIVSASVTPGLRKAYGTYWNRAVERWGDRRIDQINPSEIRSLIADVKANRVQRRNGRGGRSAEEHVISSLRCLYRRATADGFITEAENSALKVAKPKRLTSTRRALPDSRLSEIYEVAVSSGDDPELDGLLIRLHVETACRRGGALALRPVDLDEKQCLILLREKGGTFRWQPVSPTLMGYLHAHALERKAPPNAQLLRYRNGEPITYRRYDHLWVRLGLRLPWVATQQISAHWLRHTTITWVERNFGYAVARAYAGHAETTGSDVGATAGYVKASMHELANALAALTGEAHPLGSAPR</sequence>
<dbReference type="GO" id="GO:0003677">
    <property type="term" value="F:DNA binding"/>
    <property type="evidence" value="ECO:0007669"/>
    <property type="project" value="UniProtKB-KW"/>
</dbReference>
<dbReference type="InterPro" id="IPR011010">
    <property type="entry name" value="DNA_brk_join_enz"/>
</dbReference>
<feature type="domain" description="Tyr recombinase" evidence="4">
    <location>
        <begin position="146"/>
        <end position="330"/>
    </location>
</feature>
<keyword evidence="6" id="KW-1185">Reference proteome</keyword>
<dbReference type="EMBL" id="OBDY01000002">
    <property type="protein sequence ID" value="SNY25756.1"/>
    <property type="molecule type" value="Genomic_DNA"/>
</dbReference>
<dbReference type="SUPFAM" id="SSF56349">
    <property type="entry name" value="DNA breaking-rejoining enzymes"/>
    <property type="match status" value="1"/>
</dbReference>
<dbReference type="GO" id="GO:0006310">
    <property type="term" value="P:DNA recombination"/>
    <property type="evidence" value="ECO:0007669"/>
    <property type="project" value="UniProtKB-KW"/>
</dbReference>
<dbReference type="InterPro" id="IPR002104">
    <property type="entry name" value="Integrase_catalytic"/>
</dbReference>
<accession>A0A285GTD5</accession>
<comment type="similarity">
    <text evidence="1">Belongs to the 'phage' integrase family.</text>
</comment>
<reference evidence="6" key="1">
    <citation type="submission" date="2017-09" db="EMBL/GenBank/DDBJ databases">
        <authorList>
            <person name="Varghese N."/>
            <person name="Submissions S."/>
        </authorList>
    </citation>
    <scope>NUCLEOTIDE SEQUENCE [LARGE SCALE GENOMIC DNA]</scope>
    <source>
        <strain evidence="6">CGMCC 4.6857</strain>
    </source>
</reference>
<evidence type="ECO:0000259" key="4">
    <source>
        <dbReference type="PROSITE" id="PS51898"/>
    </source>
</evidence>
<dbReference type="Gene3D" id="1.10.150.130">
    <property type="match status" value="1"/>
</dbReference>
<dbReference type="RefSeq" id="WP_097319142.1">
    <property type="nucleotide sequence ID" value="NZ_OBDY01000002.1"/>
</dbReference>
<dbReference type="PANTHER" id="PTHR30349">
    <property type="entry name" value="PHAGE INTEGRASE-RELATED"/>
    <property type="match status" value="1"/>
</dbReference>
<dbReference type="InterPro" id="IPR010998">
    <property type="entry name" value="Integrase_recombinase_N"/>
</dbReference>
<dbReference type="InterPro" id="IPR050090">
    <property type="entry name" value="Tyrosine_recombinase_XerCD"/>
</dbReference>
<evidence type="ECO:0000256" key="2">
    <source>
        <dbReference type="ARBA" id="ARBA00023125"/>
    </source>
</evidence>
<keyword evidence="3" id="KW-0233">DNA recombination</keyword>
<dbReference type="Pfam" id="PF00589">
    <property type="entry name" value="Phage_integrase"/>
    <property type="match status" value="1"/>
</dbReference>